<proteinExistence type="predicted"/>
<dbReference type="STRING" id="204669.Acid345_2238"/>
<dbReference type="OrthoDB" id="510403at2"/>
<sequence>MSKYDEISASPAAAEQWLDRIRNGEQTVAGPSDLLFVTEIAYSRSENWNNLEWSAVQVHAFELMANLFADSRSDGLLDAMRVRAHLIAKHGALAGDSLRDTDSIVAWFFAELPFGIEAAKQKIWAWKEGERVLENASPLRQIRRRLRVLQVLRMAGHLSPLPAELEPWFAIESELV</sequence>
<dbReference type="AlphaFoldDB" id="Q1IPG1"/>
<protein>
    <submittedName>
        <fullName evidence="1">Uncharacterized protein</fullName>
    </submittedName>
</protein>
<keyword evidence="2" id="KW-1185">Reference proteome</keyword>
<dbReference type="KEGG" id="aba:Acid345_2238"/>
<dbReference type="HOGENOM" id="CLU_1523226_0_0_0"/>
<dbReference type="RefSeq" id="WP_011523040.1">
    <property type="nucleotide sequence ID" value="NC_008009.1"/>
</dbReference>
<dbReference type="EMBL" id="CP000360">
    <property type="protein sequence ID" value="ABF41239.1"/>
    <property type="molecule type" value="Genomic_DNA"/>
</dbReference>
<name>Q1IPG1_KORVE</name>
<dbReference type="Proteomes" id="UP000002432">
    <property type="component" value="Chromosome"/>
</dbReference>
<organism evidence="1 2">
    <name type="scientific">Koribacter versatilis (strain Ellin345)</name>
    <dbReference type="NCBI Taxonomy" id="204669"/>
    <lineage>
        <taxon>Bacteria</taxon>
        <taxon>Pseudomonadati</taxon>
        <taxon>Acidobacteriota</taxon>
        <taxon>Terriglobia</taxon>
        <taxon>Terriglobales</taxon>
        <taxon>Candidatus Korobacteraceae</taxon>
        <taxon>Candidatus Korobacter</taxon>
    </lineage>
</organism>
<evidence type="ECO:0000313" key="2">
    <source>
        <dbReference type="Proteomes" id="UP000002432"/>
    </source>
</evidence>
<evidence type="ECO:0000313" key="1">
    <source>
        <dbReference type="EMBL" id="ABF41239.1"/>
    </source>
</evidence>
<dbReference type="EnsemblBacteria" id="ABF41239">
    <property type="protein sequence ID" value="ABF41239"/>
    <property type="gene ID" value="Acid345_2238"/>
</dbReference>
<accession>Q1IPG1</accession>
<reference evidence="1 2" key="1">
    <citation type="journal article" date="2009" name="Appl. Environ. Microbiol.">
        <title>Three genomes from the phylum Acidobacteria provide insight into the lifestyles of these microorganisms in soils.</title>
        <authorList>
            <person name="Ward N.L."/>
            <person name="Challacombe J.F."/>
            <person name="Janssen P.H."/>
            <person name="Henrissat B."/>
            <person name="Coutinho P.M."/>
            <person name="Wu M."/>
            <person name="Xie G."/>
            <person name="Haft D.H."/>
            <person name="Sait M."/>
            <person name="Badger J."/>
            <person name="Barabote R.D."/>
            <person name="Bradley B."/>
            <person name="Brettin T.S."/>
            <person name="Brinkac L.M."/>
            <person name="Bruce D."/>
            <person name="Creasy T."/>
            <person name="Daugherty S.C."/>
            <person name="Davidsen T.M."/>
            <person name="DeBoy R.T."/>
            <person name="Detter J.C."/>
            <person name="Dodson R.J."/>
            <person name="Durkin A.S."/>
            <person name="Ganapathy A."/>
            <person name="Gwinn-Giglio M."/>
            <person name="Han C.S."/>
            <person name="Khouri H."/>
            <person name="Kiss H."/>
            <person name="Kothari S.P."/>
            <person name="Madupu R."/>
            <person name="Nelson K.E."/>
            <person name="Nelson W.C."/>
            <person name="Paulsen I."/>
            <person name="Penn K."/>
            <person name="Ren Q."/>
            <person name="Rosovitz M.J."/>
            <person name="Selengut J.D."/>
            <person name="Shrivastava S."/>
            <person name="Sullivan S.A."/>
            <person name="Tapia R."/>
            <person name="Thompson L.S."/>
            <person name="Watkins K.L."/>
            <person name="Yang Q."/>
            <person name="Yu C."/>
            <person name="Zafar N."/>
            <person name="Zhou L."/>
            <person name="Kuske C.R."/>
        </authorList>
    </citation>
    <scope>NUCLEOTIDE SEQUENCE [LARGE SCALE GENOMIC DNA]</scope>
    <source>
        <strain evidence="1 2">Ellin345</strain>
    </source>
</reference>
<gene>
    <name evidence="1" type="ordered locus">Acid345_2238</name>
</gene>